<reference evidence="1 2" key="1">
    <citation type="submission" date="2020-07" db="EMBL/GenBank/DDBJ databases">
        <title>Definition of the novel symbiovar canariense within Mesorhizobium novociceri, a new species of genus Mesorhizobium nodulating Cicer canariense in the Caldera de Taburiente National Park (La Palma, Canary Islands).</title>
        <authorList>
            <person name="Leon-Barrios M."/>
            <person name="Perez-Yepez J."/>
            <person name="Flores-Felix J.D."/>
            <person name="Ramirez-Baena M.H."/>
            <person name="Pulido-Suarez L."/>
            <person name="Igual J.M."/>
            <person name="Velazquez E."/>
            <person name="Peix A."/>
        </authorList>
    </citation>
    <scope>NUCLEOTIDE SEQUENCE [LARGE SCALE GENOMIC DNA]</scope>
    <source>
        <strain evidence="1 2">CCANP35</strain>
    </source>
</reference>
<proteinExistence type="predicted"/>
<organism evidence="1 2">
    <name type="scientific">Mesorhizobium neociceri</name>
    <dbReference type="NCBI Taxonomy" id="1307853"/>
    <lineage>
        <taxon>Bacteria</taxon>
        <taxon>Pseudomonadati</taxon>
        <taxon>Pseudomonadota</taxon>
        <taxon>Alphaproteobacteria</taxon>
        <taxon>Hyphomicrobiales</taxon>
        <taxon>Phyllobacteriaceae</taxon>
        <taxon>Mesorhizobium</taxon>
    </lineage>
</organism>
<dbReference type="AlphaFoldDB" id="A0A838B5S4"/>
<dbReference type="RefSeq" id="WP_181058624.1">
    <property type="nucleotide sequence ID" value="NZ_JACDTY010000007.1"/>
</dbReference>
<gene>
    <name evidence="1" type="ORF">H0241_15965</name>
</gene>
<dbReference type="EMBL" id="JACDTY010000007">
    <property type="protein sequence ID" value="MBA1141745.1"/>
    <property type="molecule type" value="Genomic_DNA"/>
</dbReference>
<name>A0A838B5S4_9HYPH</name>
<accession>A0A838B5S4</accession>
<protein>
    <submittedName>
        <fullName evidence="1">Uncharacterized protein</fullName>
    </submittedName>
</protein>
<comment type="caution">
    <text evidence="1">The sequence shown here is derived from an EMBL/GenBank/DDBJ whole genome shotgun (WGS) entry which is preliminary data.</text>
</comment>
<sequence>MDDLYSSYKTQTAIAAVAVGTTGTGKTGKIIDRKGYIGPVLFDISYGTITATNATLTVTVKEGDVTGTLTSVADIDLIGTEALAGIGATGTRTSGTSKNVAKKIAYKGAKRYVQCNIKSTVTAGPPISANAVQRPHSMPAA</sequence>
<keyword evidence="2" id="KW-1185">Reference proteome</keyword>
<dbReference type="Proteomes" id="UP000558284">
    <property type="component" value="Unassembled WGS sequence"/>
</dbReference>
<evidence type="ECO:0000313" key="1">
    <source>
        <dbReference type="EMBL" id="MBA1141745.1"/>
    </source>
</evidence>
<evidence type="ECO:0000313" key="2">
    <source>
        <dbReference type="Proteomes" id="UP000558284"/>
    </source>
</evidence>